<evidence type="ECO:0000256" key="1">
    <source>
        <dbReference type="SAM" id="MobiDB-lite"/>
    </source>
</evidence>
<dbReference type="EMBL" id="JAIWYP010000005">
    <property type="protein sequence ID" value="KAH3827907.1"/>
    <property type="molecule type" value="Genomic_DNA"/>
</dbReference>
<comment type="caution">
    <text evidence="2">The sequence shown here is derived from an EMBL/GenBank/DDBJ whole genome shotgun (WGS) entry which is preliminary data.</text>
</comment>
<keyword evidence="3" id="KW-1185">Reference proteome</keyword>
<sequence length="133" mass="14825">MQARLTKKASVQNEKDPSPGPGGGEHKTEDTPNDPPDKPLAMWGKLKKIVVVEEEKQPVPEPGGPAYKKEATSISPPANVRAKKGKCSRYVDPYLLSKYQTFVNHFILGQRCLNFSVKIGSCMLHFKNKKNNY</sequence>
<reference evidence="2" key="1">
    <citation type="journal article" date="2019" name="bioRxiv">
        <title>The Genome of the Zebra Mussel, Dreissena polymorpha: A Resource for Invasive Species Research.</title>
        <authorList>
            <person name="McCartney M.A."/>
            <person name="Auch B."/>
            <person name="Kono T."/>
            <person name="Mallez S."/>
            <person name="Zhang Y."/>
            <person name="Obille A."/>
            <person name="Becker A."/>
            <person name="Abrahante J.E."/>
            <person name="Garbe J."/>
            <person name="Badalamenti J.P."/>
            <person name="Herman A."/>
            <person name="Mangelson H."/>
            <person name="Liachko I."/>
            <person name="Sullivan S."/>
            <person name="Sone E.D."/>
            <person name="Koren S."/>
            <person name="Silverstein K.A.T."/>
            <person name="Beckman K.B."/>
            <person name="Gohl D.M."/>
        </authorList>
    </citation>
    <scope>NUCLEOTIDE SEQUENCE</scope>
    <source>
        <strain evidence="2">Duluth1</strain>
        <tissue evidence="2">Whole animal</tissue>
    </source>
</reference>
<organism evidence="2 3">
    <name type="scientific">Dreissena polymorpha</name>
    <name type="common">Zebra mussel</name>
    <name type="synonym">Mytilus polymorpha</name>
    <dbReference type="NCBI Taxonomy" id="45954"/>
    <lineage>
        <taxon>Eukaryota</taxon>
        <taxon>Metazoa</taxon>
        <taxon>Spiralia</taxon>
        <taxon>Lophotrochozoa</taxon>
        <taxon>Mollusca</taxon>
        <taxon>Bivalvia</taxon>
        <taxon>Autobranchia</taxon>
        <taxon>Heteroconchia</taxon>
        <taxon>Euheterodonta</taxon>
        <taxon>Imparidentia</taxon>
        <taxon>Neoheterodontei</taxon>
        <taxon>Myida</taxon>
        <taxon>Dreissenoidea</taxon>
        <taxon>Dreissenidae</taxon>
        <taxon>Dreissena</taxon>
    </lineage>
</organism>
<reference evidence="2" key="2">
    <citation type="submission" date="2020-11" db="EMBL/GenBank/DDBJ databases">
        <authorList>
            <person name="McCartney M.A."/>
            <person name="Auch B."/>
            <person name="Kono T."/>
            <person name="Mallez S."/>
            <person name="Becker A."/>
            <person name="Gohl D.M."/>
            <person name="Silverstein K.A.T."/>
            <person name="Koren S."/>
            <person name="Bechman K.B."/>
            <person name="Herman A."/>
            <person name="Abrahante J.E."/>
            <person name="Garbe J."/>
        </authorList>
    </citation>
    <scope>NUCLEOTIDE SEQUENCE</scope>
    <source>
        <strain evidence="2">Duluth1</strain>
        <tissue evidence="2">Whole animal</tissue>
    </source>
</reference>
<evidence type="ECO:0000313" key="2">
    <source>
        <dbReference type="EMBL" id="KAH3827907.1"/>
    </source>
</evidence>
<gene>
    <name evidence="2" type="ORF">DPMN_129853</name>
</gene>
<dbReference type="AlphaFoldDB" id="A0A9D4H408"/>
<evidence type="ECO:0000313" key="3">
    <source>
        <dbReference type="Proteomes" id="UP000828390"/>
    </source>
</evidence>
<proteinExistence type="predicted"/>
<feature type="region of interest" description="Disordered" evidence="1">
    <location>
        <begin position="55"/>
        <end position="82"/>
    </location>
</feature>
<accession>A0A9D4H408</accession>
<dbReference type="Proteomes" id="UP000828390">
    <property type="component" value="Unassembled WGS sequence"/>
</dbReference>
<feature type="region of interest" description="Disordered" evidence="1">
    <location>
        <begin position="1"/>
        <end position="41"/>
    </location>
</feature>
<protein>
    <submittedName>
        <fullName evidence="2">Uncharacterized protein</fullName>
    </submittedName>
</protein>
<name>A0A9D4H408_DREPO</name>